<dbReference type="AlphaFoldDB" id="A0A412NEX5"/>
<sequence length="496" mass="57744">MLDYKVVSLVENKLGEVQDQRERDAMIKYLIQEADFEIAYYLVCTYITKRNVMDLHKSIISNISNSKSTLDLAPRGFGKSTVGDVDYCITRILRDPNIRIMIGSKTQTQAEAFLKEVRTHFEQNEDLIRIFGDWKTSKDNVWNDREFTVNKRSIIKKEATLTALGASGAVISKHFDVIIGDDLVGLENARTEKQRSNLKEWFYSSLFPTLEPDGEIHILGTRYNPLDLYEDLIKSKDYVVNTQRAIRVVNGKKVSLWEEKFSLERLEAILKQSGKIIFNMQYQNDTELAKGKIFKAQYFRYYEEYKIDYDFQTAKVRVKTEDGIDQWIKVRLCFGCDLAISEKEQDKGDYFVLMVIGVDADHNVYVLDYVKERLTFNTQLNTIIDYGRNKFPMVERIGVETVAYQKSLAQELRRLSLLPIININTSKDKVTRAMRRSANFENHKVYFREGMDDLEECLLLFPEVDHDDLFDALDFAMTMADGGNEIRVLKREDFRI</sequence>
<keyword evidence="1" id="KW-1188">Viral release from host cell</keyword>
<dbReference type="Pfam" id="PF17289">
    <property type="entry name" value="Terminase_6C"/>
    <property type="match status" value="1"/>
</dbReference>
<dbReference type="NCBIfam" id="TIGR01630">
    <property type="entry name" value="psiM2_ORF9"/>
    <property type="match status" value="1"/>
</dbReference>
<evidence type="ECO:0000256" key="1">
    <source>
        <dbReference type="ARBA" id="ARBA00022612"/>
    </source>
</evidence>
<dbReference type="Gene3D" id="3.30.420.240">
    <property type="match status" value="1"/>
</dbReference>
<dbReference type="EMBL" id="QRWQ01000014">
    <property type="protein sequence ID" value="RGT37013.1"/>
    <property type="molecule type" value="Genomic_DNA"/>
</dbReference>
<dbReference type="Proteomes" id="UP000283834">
    <property type="component" value="Unassembled WGS sequence"/>
</dbReference>
<evidence type="ECO:0000313" key="4">
    <source>
        <dbReference type="Proteomes" id="UP000283834"/>
    </source>
</evidence>
<dbReference type="InterPro" id="IPR035421">
    <property type="entry name" value="Terminase_6C"/>
</dbReference>
<dbReference type="InterPro" id="IPR027417">
    <property type="entry name" value="P-loop_NTPase"/>
</dbReference>
<dbReference type="Gene3D" id="3.40.50.300">
    <property type="entry name" value="P-loop containing nucleotide triphosphate hydrolases"/>
    <property type="match status" value="1"/>
</dbReference>
<protein>
    <recommendedName>
        <fullName evidence="2">Terminase large subunit gp17-like C-terminal domain-containing protein</fullName>
    </recommendedName>
</protein>
<evidence type="ECO:0000313" key="3">
    <source>
        <dbReference type="EMBL" id="RGT37013.1"/>
    </source>
</evidence>
<dbReference type="RefSeq" id="WP_118047242.1">
    <property type="nucleotide sequence ID" value="NZ_JAAILZ010000002.1"/>
</dbReference>
<name>A0A412NEX5_MEDGN</name>
<gene>
    <name evidence="3" type="ORF">DWX36_13095</name>
</gene>
<accession>A0A412NEX5</accession>
<organism evidence="3 4">
    <name type="scientific">Mediterraneibacter gnavus</name>
    <name type="common">Ruminococcus gnavus</name>
    <dbReference type="NCBI Taxonomy" id="33038"/>
    <lineage>
        <taxon>Bacteria</taxon>
        <taxon>Bacillati</taxon>
        <taxon>Bacillota</taxon>
        <taxon>Clostridia</taxon>
        <taxon>Lachnospirales</taxon>
        <taxon>Lachnospiraceae</taxon>
        <taxon>Mediterraneibacter</taxon>
    </lineage>
</organism>
<feature type="domain" description="Terminase large subunit gp17-like C-terminal" evidence="2">
    <location>
        <begin position="336"/>
        <end position="479"/>
    </location>
</feature>
<evidence type="ECO:0000259" key="2">
    <source>
        <dbReference type="Pfam" id="PF17289"/>
    </source>
</evidence>
<dbReference type="InterPro" id="IPR006517">
    <property type="entry name" value="Phage_terminase_lsu-like_C"/>
</dbReference>
<reference evidence="3 4" key="1">
    <citation type="submission" date="2018-08" db="EMBL/GenBank/DDBJ databases">
        <title>A genome reference for cultivated species of the human gut microbiota.</title>
        <authorList>
            <person name="Zou Y."/>
            <person name="Xue W."/>
            <person name="Luo G."/>
        </authorList>
    </citation>
    <scope>NUCLEOTIDE SEQUENCE [LARGE SCALE GENOMIC DNA]</scope>
    <source>
        <strain evidence="3 4">AF19-16AC</strain>
    </source>
</reference>
<comment type="caution">
    <text evidence="3">The sequence shown here is derived from an EMBL/GenBank/DDBJ whole genome shotgun (WGS) entry which is preliminary data.</text>
</comment>
<proteinExistence type="predicted"/>